<dbReference type="AlphaFoldDB" id="A0A0F9L9M0"/>
<dbReference type="EMBL" id="LAZR01012947">
    <property type="protein sequence ID" value="KKM24330.1"/>
    <property type="molecule type" value="Genomic_DNA"/>
</dbReference>
<sequence>MKIEDYWCNKCGLIGNFEFACPQCGSIDYGVADFDLAPMEPEIAAELMTAYEDGRLHAERADGRVYFHKRPIQITEEV</sequence>
<accession>A0A0F9L9M0</accession>
<reference evidence="1" key="1">
    <citation type="journal article" date="2015" name="Nature">
        <title>Complex archaea that bridge the gap between prokaryotes and eukaryotes.</title>
        <authorList>
            <person name="Spang A."/>
            <person name="Saw J.H."/>
            <person name="Jorgensen S.L."/>
            <person name="Zaremba-Niedzwiedzka K."/>
            <person name="Martijn J."/>
            <person name="Lind A.E."/>
            <person name="van Eijk R."/>
            <person name="Schleper C."/>
            <person name="Guy L."/>
            <person name="Ettema T.J."/>
        </authorList>
    </citation>
    <scope>NUCLEOTIDE SEQUENCE</scope>
</reference>
<protein>
    <submittedName>
        <fullName evidence="1">Uncharacterized protein</fullName>
    </submittedName>
</protein>
<evidence type="ECO:0000313" key="1">
    <source>
        <dbReference type="EMBL" id="KKM24330.1"/>
    </source>
</evidence>
<proteinExistence type="predicted"/>
<gene>
    <name evidence="1" type="ORF">LCGC14_1606170</name>
</gene>
<name>A0A0F9L9M0_9ZZZZ</name>
<comment type="caution">
    <text evidence="1">The sequence shown here is derived from an EMBL/GenBank/DDBJ whole genome shotgun (WGS) entry which is preliminary data.</text>
</comment>
<organism evidence="1">
    <name type="scientific">marine sediment metagenome</name>
    <dbReference type="NCBI Taxonomy" id="412755"/>
    <lineage>
        <taxon>unclassified sequences</taxon>
        <taxon>metagenomes</taxon>
        <taxon>ecological metagenomes</taxon>
    </lineage>
</organism>